<evidence type="ECO:0000256" key="4">
    <source>
        <dbReference type="ARBA" id="ARBA00022813"/>
    </source>
</evidence>
<organism evidence="10 11">
    <name type="scientific">Ideonella azotifigens</name>
    <dbReference type="NCBI Taxonomy" id="513160"/>
    <lineage>
        <taxon>Bacteria</taxon>
        <taxon>Pseudomonadati</taxon>
        <taxon>Pseudomonadota</taxon>
        <taxon>Betaproteobacteria</taxon>
        <taxon>Burkholderiales</taxon>
        <taxon>Sphaerotilaceae</taxon>
        <taxon>Ideonella</taxon>
    </lineage>
</organism>
<comment type="caution">
    <text evidence="10">The sequence shown here is derived from an EMBL/GenBank/DDBJ whole genome shotgun (WGS) entry which is preliminary data.</text>
</comment>
<comment type="pathway">
    <text evidence="9">Cofactor biosynthesis; (R)-pantothenate biosynthesis; beta-alanine from L-aspartate: step 1/1.</text>
</comment>
<keyword evidence="3 9" id="KW-0210">Decarboxylase</keyword>
<dbReference type="PANTHER" id="PTHR21012:SF0">
    <property type="entry name" value="ASPARTATE 1-DECARBOXYLASE"/>
    <property type="match status" value="1"/>
</dbReference>
<dbReference type="EMBL" id="BAAAEW010000014">
    <property type="protein sequence ID" value="GAA0751706.1"/>
    <property type="molecule type" value="Genomic_DNA"/>
</dbReference>
<dbReference type="RefSeq" id="WP_141289374.1">
    <property type="nucleotide sequence ID" value="NZ_BAAAEW010000014.1"/>
</dbReference>
<dbReference type="CDD" id="cd06919">
    <property type="entry name" value="Asp_decarbox"/>
    <property type="match status" value="1"/>
</dbReference>
<dbReference type="InterPro" id="IPR003190">
    <property type="entry name" value="Asp_decarbox"/>
</dbReference>
<dbReference type="PIRSF" id="PIRSF006246">
    <property type="entry name" value="Asp_decarbox"/>
    <property type="match status" value="1"/>
</dbReference>
<keyword evidence="4 9" id="KW-0068">Autocatalytic cleavage</keyword>
<sequence length="139" mass="15186">MFRTLLKSKIHRATVTHCELHYEGSCGIDEDLLEASNLRPNEQIHIWNVNNGERFVTYAIKAPRGSGIISLNGSAARRASVGDLVIIAAFGMVHEDRLDEVSPKLVFPDAMNRIVEVRSEVAGPQAGDEMGADMSGDPI</sequence>
<feature type="binding site" evidence="9">
    <location>
        <position position="57"/>
    </location>
    <ligand>
        <name>substrate</name>
    </ligand>
</feature>
<feature type="binding site" evidence="9">
    <location>
        <begin position="73"/>
        <end position="75"/>
    </location>
    <ligand>
        <name>substrate</name>
    </ligand>
</feature>
<dbReference type="SUPFAM" id="SSF50692">
    <property type="entry name" value="ADC-like"/>
    <property type="match status" value="1"/>
</dbReference>
<gene>
    <name evidence="9" type="primary">panD</name>
    <name evidence="10" type="ORF">GCM10009107_24750</name>
</gene>
<keyword evidence="8 9" id="KW-0670">Pyruvate</keyword>
<keyword evidence="6 9" id="KW-0456">Lyase</keyword>
<evidence type="ECO:0000256" key="8">
    <source>
        <dbReference type="ARBA" id="ARBA00023317"/>
    </source>
</evidence>
<feature type="active site" description="Schiff-base intermediate with substrate; via pyruvic acid" evidence="9">
    <location>
        <position position="25"/>
    </location>
</feature>
<dbReference type="NCBIfam" id="TIGR00223">
    <property type="entry name" value="panD"/>
    <property type="match status" value="1"/>
</dbReference>
<dbReference type="Proteomes" id="UP001500279">
    <property type="component" value="Unassembled WGS sequence"/>
</dbReference>
<feature type="chain" id="PRO_5044905312" description="Aspartate 1-decarboxylase alpha chain" evidence="9">
    <location>
        <begin position="25"/>
        <end position="139"/>
    </location>
</feature>
<dbReference type="Gene3D" id="2.40.40.20">
    <property type="match status" value="1"/>
</dbReference>
<feature type="modified residue" description="Pyruvic acid (Ser)" evidence="9">
    <location>
        <position position="25"/>
    </location>
</feature>
<accession>A0ABN1K0Z8</accession>
<keyword evidence="11" id="KW-1185">Reference proteome</keyword>
<comment type="catalytic activity">
    <reaction evidence="9">
        <text>L-aspartate + H(+) = beta-alanine + CO2</text>
        <dbReference type="Rhea" id="RHEA:19497"/>
        <dbReference type="ChEBI" id="CHEBI:15378"/>
        <dbReference type="ChEBI" id="CHEBI:16526"/>
        <dbReference type="ChEBI" id="CHEBI:29991"/>
        <dbReference type="ChEBI" id="CHEBI:57966"/>
        <dbReference type="EC" id="4.1.1.11"/>
    </reaction>
</comment>
<evidence type="ECO:0000256" key="7">
    <source>
        <dbReference type="ARBA" id="ARBA00023270"/>
    </source>
</evidence>
<dbReference type="HAMAP" id="MF_00446">
    <property type="entry name" value="PanD"/>
    <property type="match status" value="1"/>
</dbReference>
<name>A0ABN1K0Z8_9BURK</name>
<comment type="PTM">
    <text evidence="9">Is synthesized initially as an inactive proenzyme, which is activated by self-cleavage at a specific serine bond to produce a beta-subunit with a hydroxyl group at its C-terminus and an alpha-subunit with a pyruvoyl group at its N-terminus.</text>
</comment>
<evidence type="ECO:0000256" key="6">
    <source>
        <dbReference type="ARBA" id="ARBA00023239"/>
    </source>
</evidence>
<keyword evidence="2 9" id="KW-0566">Pantothenate biosynthesis</keyword>
<dbReference type="Pfam" id="PF02261">
    <property type="entry name" value="Asp_decarbox"/>
    <property type="match status" value="1"/>
</dbReference>
<evidence type="ECO:0000256" key="9">
    <source>
        <dbReference type="HAMAP-Rule" id="MF_00446"/>
    </source>
</evidence>
<reference evidence="10 11" key="1">
    <citation type="journal article" date="2019" name="Int. J. Syst. Evol. Microbiol.">
        <title>The Global Catalogue of Microorganisms (GCM) 10K type strain sequencing project: providing services to taxonomists for standard genome sequencing and annotation.</title>
        <authorList>
            <consortium name="The Broad Institute Genomics Platform"/>
            <consortium name="The Broad Institute Genome Sequencing Center for Infectious Disease"/>
            <person name="Wu L."/>
            <person name="Ma J."/>
        </authorList>
    </citation>
    <scope>NUCLEOTIDE SEQUENCE [LARGE SCALE GENOMIC DNA]</scope>
    <source>
        <strain evidence="10 11">JCM 15503</strain>
    </source>
</reference>
<proteinExistence type="inferred from homology"/>
<protein>
    <recommendedName>
        <fullName evidence="9">Aspartate 1-decarboxylase</fullName>
        <ecNumber evidence="9">4.1.1.11</ecNumber>
    </recommendedName>
    <alternativeName>
        <fullName evidence="9">Aspartate alpha-decarboxylase</fullName>
    </alternativeName>
    <component>
        <recommendedName>
            <fullName evidence="9">Aspartate 1-decarboxylase beta chain</fullName>
        </recommendedName>
    </component>
    <component>
        <recommendedName>
            <fullName evidence="9">Aspartate 1-decarboxylase alpha chain</fullName>
        </recommendedName>
    </component>
</protein>
<evidence type="ECO:0000256" key="1">
    <source>
        <dbReference type="ARBA" id="ARBA00022490"/>
    </source>
</evidence>
<evidence type="ECO:0000256" key="2">
    <source>
        <dbReference type="ARBA" id="ARBA00022655"/>
    </source>
</evidence>
<keyword evidence="7 9" id="KW-0704">Schiff base</keyword>
<comment type="function">
    <text evidence="9">Catalyzes the pyruvoyl-dependent decarboxylation of aspartate to produce beta-alanine.</text>
</comment>
<keyword evidence="5 9" id="KW-0865">Zymogen</keyword>
<evidence type="ECO:0000256" key="5">
    <source>
        <dbReference type="ARBA" id="ARBA00023145"/>
    </source>
</evidence>
<dbReference type="InterPro" id="IPR009010">
    <property type="entry name" value="Asp_de-COase-like_dom_sf"/>
</dbReference>
<feature type="active site" description="Proton donor" evidence="9">
    <location>
        <position position="58"/>
    </location>
</feature>
<feature type="chain" id="PRO_5044905311" description="Aspartate 1-decarboxylase beta chain" evidence="9">
    <location>
        <begin position="1"/>
        <end position="24"/>
    </location>
</feature>
<comment type="subcellular location">
    <subcellularLocation>
        <location evidence="9">Cytoplasm</location>
    </subcellularLocation>
</comment>
<evidence type="ECO:0000256" key="3">
    <source>
        <dbReference type="ARBA" id="ARBA00022793"/>
    </source>
</evidence>
<dbReference type="EC" id="4.1.1.11" evidence="9"/>
<comment type="cofactor">
    <cofactor evidence="9">
        <name>pyruvate</name>
        <dbReference type="ChEBI" id="CHEBI:15361"/>
    </cofactor>
    <text evidence="9">Binds 1 pyruvoyl group covalently per subunit.</text>
</comment>
<comment type="subunit">
    <text evidence="9">Heterooctamer of four alpha and four beta subunits.</text>
</comment>
<evidence type="ECO:0000313" key="10">
    <source>
        <dbReference type="EMBL" id="GAA0751706.1"/>
    </source>
</evidence>
<dbReference type="PANTHER" id="PTHR21012">
    <property type="entry name" value="ASPARTATE 1-DECARBOXYLASE"/>
    <property type="match status" value="1"/>
</dbReference>
<keyword evidence="1 9" id="KW-0963">Cytoplasm</keyword>
<comment type="similarity">
    <text evidence="9">Belongs to the PanD family.</text>
</comment>
<evidence type="ECO:0000313" key="11">
    <source>
        <dbReference type="Proteomes" id="UP001500279"/>
    </source>
</evidence>